<evidence type="ECO:0000259" key="8">
    <source>
        <dbReference type="Pfam" id="PF23764"/>
    </source>
</evidence>
<dbReference type="InterPro" id="IPR057275">
    <property type="entry name" value="Beta-barrel_GLAA-B_I"/>
</dbReference>
<evidence type="ECO:0000256" key="1">
    <source>
        <dbReference type="ARBA" id="ARBA00001255"/>
    </source>
</evidence>
<evidence type="ECO:0000313" key="10">
    <source>
        <dbReference type="Proteomes" id="UP000045051"/>
    </source>
</evidence>
<evidence type="ECO:0000256" key="5">
    <source>
        <dbReference type="ARBA" id="ARBA00022801"/>
    </source>
</evidence>
<accession>A0A0B7I461</accession>
<feature type="domain" description="GLAA-B beta-barrel" evidence="7">
    <location>
        <begin position="145"/>
        <end position="227"/>
    </location>
</feature>
<protein>
    <submittedName>
        <fullName evidence="9">Alpha-1,3-galactosidase B</fullName>
        <ecNumber evidence="9">3.2.1.22</ecNumber>
    </submittedName>
</protein>
<evidence type="ECO:0000256" key="4">
    <source>
        <dbReference type="ARBA" id="ARBA00022737"/>
    </source>
</evidence>
<keyword evidence="5 9" id="KW-0378">Hydrolase</keyword>
<gene>
    <name evidence="9" type="primary">glaB</name>
    <name evidence="9" type="ORF">CCAND38_370057</name>
</gene>
<dbReference type="EC" id="3.2.1.22" evidence="9"/>
<dbReference type="InterPro" id="IPR011050">
    <property type="entry name" value="Pectin_lyase_fold/virulence"/>
</dbReference>
<reference evidence="9 10" key="1">
    <citation type="submission" date="2015-01" db="EMBL/GenBank/DDBJ databases">
        <authorList>
            <person name="Xiang T."/>
            <person name="Song Y."/>
            <person name="Huang L."/>
            <person name="Wang B."/>
            <person name="Wu P."/>
        </authorList>
    </citation>
    <scope>NUCLEOTIDE SEQUENCE [LARGE SCALE GENOMIC DNA]</scope>
    <source>
        <strain evidence="9 10">CcD38</strain>
    </source>
</reference>
<dbReference type="GO" id="GO:0004557">
    <property type="term" value="F:alpha-galactosidase activity"/>
    <property type="evidence" value="ECO:0007669"/>
    <property type="project" value="UniProtKB-EC"/>
</dbReference>
<keyword evidence="3" id="KW-0732">Signal</keyword>
<dbReference type="InterPro" id="IPR056441">
    <property type="entry name" value="Beta-barrel_GLAA-B_II"/>
</dbReference>
<evidence type="ECO:0000259" key="7">
    <source>
        <dbReference type="Pfam" id="PF23763"/>
    </source>
</evidence>
<dbReference type="EMBL" id="CDOI01000148">
    <property type="protein sequence ID" value="CEN46686.1"/>
    <property type="molecule type" value="Genomic_DNA"/>
</dbReference>
<dbReference type="Pfam" id="PF23763">
    <property type="entry name" value="Beta-barrel_GLAA-B_I"/>
    <property type="match status" value="1"/>
</dbReference>
<name>A0A0B7I461_9FLAO</name>
<sequence>MNRTVLLLSFLCLACQHPQEERQVKISDFVSKNQNVENYSPIVEALINSLQQTDNTQPTTIVLDKNIYHFHSDGAFEKELYISNHDQDNPKKVAFYLENMKNITIDGNGSELIFHGTMIPFVMKSCENITLKNFSIDFELPHLRQLQILEVDAENNISVAEIHPAGNYKIENEKLLLLGEDYQLQPTWVMAFDPNRRLSYKRADVDFKTQKITELRPNVLKIEGWSQNLLTKIGERFALRTYNRPTPGIVIDYCKNTNVENVKVHYAWGMGLLAQMSENITLNKFSVCLKGDNDPRYFTTQADATHFSACKGVIRSENGLYEGMADDAINVHGTYLKIIDRVDDKTIKAKYMHPQAWGFLWGEVGDDVQFISSQSMDLVDGKTYKIASIKAVDRPTEFGAKIFEISFTQDIPKELNGDQPFGVENLTWVPEVVFSNNVIRNNRARGALFSTPKKVICENNLFDHTHGTAILLCGDCNGWYETGACRDVIIRNNTFINSLTANYQFTNAVISIYPEIPNLDQQQQFFHSGIVIENNEFQTFDAPILYAKSVDNMIFKNNTIKKNNDFEPFHWNRHMFLLDRVNNVKINENNFDIPLSQSDVKINLSEGNSIEIQIDSLKTQGK</sequence>
<evidence type="ECO:0000256" key="3">
    <source>
        <dbReference type="ARBA" id="ARBA00022729"/>
    </source>
</evidence>
<keyword evidence="10" id="KW-1185">Reference proteome</keyword>
<dbReference type="SUPFAM" id="SSF51126">
    <property type="entry name" value="Pectin lyase-like"/>
    <property type="match status" value="1"/>
</dbReference>
<dbReference type="Proteomes" id="UP000045051">
    <property type="component" value="Unassembled WGS sequence"/>
</dbReference>
<dbReference type="InterPro" id="IPR006626">
    <property type="entry name" value="PbH1"/>
</dbReference>
<dbReference type="Gene3D" id="2.160.20.10">
    <property type="entry name" value="Single-stranded right-handed beta-helix, Pectin lyase-like"/>
    <property type="match status" value="2"/>
</dbReference>
<evidence type="ECO:0000313" key="9">
    <source>
        <dbReference type="EMBL" id="CEN46686.1"/>
    </source>
</evidence>
<feature type="domain" description="GLAA-B beta-barrel" evidence="8">
    <location>
        <begin position="346"/>
        <end position="416"/>
    </location>
</feature>
<keyword evidence="6 9" id="KW-0326">Glycosidase</keyword>
<dbReference type="InterPro" id="IPR012334">
    <property type="entry name" value="Pectin_lyas_fold"/>
</dbReference>
<keyword evidence="4" id="KW-0677">Repeat</keyword>
<dbReference type="SMART" id="SM00710">
    <property type="entry name" value="PbH1"/>
    <property type="match status" value="4"/>
</dbReference>
<organism evidence="9 10">
    <name type="scientific">Capnocytophaga canis</name>
    <dbReference type="NCBI Taxonomy" id="1848903"/>
    <lineage>
        <taxon>Bacteria</taxon>
        <taxon>Pseudomonadati</taxon>
        <taxon>Bacteroidota</taxon>
        <taxon>Flavobacteriia</taxon>
        <taxon>Flavobacteriales</taxon>
        <taxon>Flavobacteriaceae</taxon>
        <taxon>Capnocytophaga</taxon>
    </lineage>
</organism>
<dbReference type="AlphaFoldDB" id="A0A0B7I461"/>
<evidence type="ECO:0000256" key="2">
    <source>
        <dbReference type="ARBA" id="ARBA00001271"/>
    </source>
</evidence>
<evidence type="ECO:0000256" key="6">
    <source>
        <dbReference type="ARBA" id="ARBA00023295"/>
    </source>
</evidence>
<comment type="catalytic activity">
    <reaction evidence="2">
        <text>Hydrolysis of terminal, non-reducing branched (1-&gt;3)-alpha-D-galactosidic residues, producing free D-galactose.</text>
        <dbReference type="EC" id="3.2.1.n1"/>
    </reaction>
</comment>
<dbReference type="RefSeq" id="WP_052458161.1">
    <property type="nucleotide sequence ID" value="NZ_CDOI01000148.1"/>
</dbReference>
<comment type="catalytic activity">
    <reaction evidence="1">
        <text>Hydrolysis of terminal, non-reducing alpha-D-galactose residues in alpha-D-galactosides, including galactose oligosaccharides, galactomannans and galactolipids.</text>
        <dbReference type="EC" id="3.2.1.22"/>
    </reaction>
</comment>
<dbReference type="Pfam" id="PF23764">
    <property type="entry name" value="Beta-barrel_GLAA-B_II"/>
    <property type="match status" value="1"/>
</dbReference>
<proteinExistence type="predicted"/>